<dbReference type="GO" id="GO:0003677">
    <property type="term" value="F:DNA binding"/>
    <property type="evidence" value="ECO:0007669"/>
    <property type="project" value="UniProtKB-KW"/>
</dbReference>
<dbReference type="GO" id="GO:0005634">
    <property type="term" value="C:nucleus"/>
    <property type="evidence" value="ECO:0007669"/>
    <property type="project" value="UniProtKB-SubCell"/>
</dbReference>
<dbReference type="GO" id="GO:0000786">
    <property type="term" value="C:nucleosome"/>
    <property type="evidence" value="ECO:0007669"/>
    <property type="project" value="UniProtKB-KW"/>
</dbReference>
<reference evidence="9 10" key="1">
    <citation type="submission" date="2018-02" db="EMBL/GenBank/DDBJ databases">
        <title>The genomes of Aspergillus section Nigri reveals drivers in fungal speciation.</title>
        <authorList>
            <consortium name="DOE Joint Genome Institute"/>
            <person name="Vesth T.C."/>
            <person name="Nybo J."/>
            <person name="Theobald S."/>
            <person name="Brandl J."/>
            <person name="Frisvad J.C."/>
            <person name="Nielsen K.F."/>
            <person name="Lyhne E.K."/>
            <person name="Kogle M.E."/>
            <person name="Kuo A."/>
            <person name="Riley R."/>
            <person name="Clum A."/>
            <person name="Nolan M."/>
            <person name="Lipzen A."/>
            <person name="Salamov A."/>
            <person name="Henrissat B."/>
            <person name="Wiebenga A."/>
            <person name="De vries R.P."/>
            <person name="Grigoriev I.V."/>
            <person name="Mortensen U.H."/>
            <person name="Andersen M.R."/>
            <person name="Baker S.E."/>
        </authorList>
    </citation>
    <scope>NUCLEOTIDE SEQUENCE [LARGE SCALE GENOMIC DNA]</scope>
    <source>
        <strain evidence="9 10">CBS 101889</strain>
    </source>
</reference>
<dbReference type="EMBL" id="KZ824276">
    <property type="protein sequence ID" value="RAL13997.1"/>
    <property type="molecule type" value="Genomic_DNA"/>
</dbReference>
<keyword evidence="5 8" id="KW-0238">DNA-binding</keyword>
<organism evidence="9 10">
    <name type="scientific">Aspergillus homomorphus (strain CBS 101889)</name>
    <dbReference type="NCBI Taxonomy" id="1450537"/>
    <lineage>
        <taxon>Eukaryota</taxon>
        <taxon>Fungi</taxon>
        <taxon>Dikarya</taxon>
        <taxon>Ascomycota</taxon>
        <taxon>Pezizomycotina</taxon>
        <taxon>Eurotiomycetes</taxon>
        <taxon>Eurotiomycetidae</taxon>
        <taxon>Eurotiales</taxon>
        <taxon>Aspergillaceae</taxon>
        <taxon>Aspergillus</taxon>
        <taxon>Aspergillus subgen. Circumdati</taxon>
    </lineage>
</organism>
<evidence type="ECO:0000256" key="3">
    <source>
        <dbReference type="ARBA" id="ARBA00006564"/>
    </source>
</evidence>
<dbReference type="STRING" id="1450537.A0A395I221"/>
<keyword evidence="6 8" id="KW-0539">Nucleus</keyword>
<name>A0A395I221_ASPHC</name>
<evidence type="ECO:0000313" key="9">
    <source>
        <dbReference type="EMBL" id="RAL13997.1"/>
    </source>
</evidence>
<dbReference type="OrthoDB" id="4341621at2759"/>
<gene>
    <name evidence="9" type="ORF">BO97DRAFT_422915</name>
</gene>
<dbReference type="RefSeq" id="XP_025553151.1">
    <property type="nucleotide sequence ID" value="XM_025696838.1"/>
</dbReference>
<dbReference type="SUPFAM" id="SSF47113">
    <property type="entry name" value="Histone-fold"/>
    <property type="match status" value="1"/>
</dbReference>
<evidence type="ECO:0000256" key="2">
    <source>
        <dbReference type="ARBA" id="ARBA00004286"/>
    </source>
</evidence>
<dbReference type="CDD" id="cd22912">
    <property type="entry name" value="HFD_H4"/>
    <property type="match status" value="1"/>
</dbReference>
<evidence type="ECO:0000313" key="10">
    <source>
        <dbReference type="Proteomes" id="UP000248961"/>
    </source>
</evidence>
<evidence type="ECO:0000256" key="1">
    <source>
        <dbReference type="ARBA" id="ARBA00004123"/>
    </source>
</evidence>
<comment type="subunit">
    <text evidence="8">The nucleosome is a histone octamer containing two molecules each of H2A, H2B, H3 and H4 assembled in one H3-H4 heterotetramer and two H2A-H2B heterodimers. The octamer wraps approximately 147 bp of DNA.</text>
</comment>
<comment type="subcellular location">
    <subcellularLocation>
        <location evidence="2">Chromosome</location>
    </subcellularLocation>
    <subcellularLocation>
        <location evidence="1">Nucleus</location>
    </subcellularLocation>
</comment>
<evidence type="ECO:0000256" key="7">
    <source>
        <dbReference type="ARBA" id="ARBA00023269"/>
    </source>
</evidence>
<keyword evidence="10" id="KW-1185">Reference proteome</keyword>
<evidence type="ECO:0000256" key="6">
    <source>
        <dbReference type="ARBA" id="ARBA00023242"/>
    </source>
</evidence>
<evidence type="ECO:0000256" key="4">
    <source>
        <dbReference type="ARBA" id="ARBA00022454"/>
    </source>
</evidence>
<keyword evidence="4 8" id="KW-0158">Chromosome</keyword>
<dbReference type="GO" id="GO:0046982">
    <property type="term" value="F:protein heterodimerization activity"/>
    <property type="evidence" value="ECO:0007669"/>
    <property type="project" value="InterPro"/>
</dbReference>
<sequence>MDVNLLRQNEKHKPFMPPRKRFRKLYRDNIQGVTRPAICRLARRGGVCRISADIYDEARRALKERLTEIIRRVVLVMDSATTHGHERKVVSTQDVIFVLNQMGNPIYGFHDRISRW</sequence>
<dbReference type="GeneID" id="37201127"/>
<proteinExistence type="inferred from homology"/>
<comment type="function">
    <text evidence="8">Core component of nucleosome. Nucleosomes wrap and compact DNA into chromatin, limiting DNA accessibility to the cellular machineries which require DNA as a template. Histones thereby play a central role in transcription regulation, DNA repair, DNA replication and chromosomal stability. DNA accessibility is regulated via a complex set of post-translational modifications of histones, also called histone code, and nucleosome remodeling.</text>
</comment>
<dbReference type="GO" id="GO:0030527">
    <property type="term" value="F:structural constituent of chromatin"/>
    <property type="evidence" value="ECO:0007669"/>
    <property type="project" value="InterPro"/>
</dbReference>
<dbReference type="Proteomes" id="UP000248961">
    <property type="component" value="Unassembled WGS sequence"/>
</dbReference>
<dbReference type="PRINTS" id="PR00623">
    <property type="entry name" value="HISTONEH4"/>
</dbReference>
<dbReference type="SMART" id="SM00417">
    <property type="entry name" value="H4"/>
    <property type="match status" value="1"/>
</dbReference>
<dbReference type="PANTHER" id="PTHR10484">
    <property type="entry name" value="HISTONE H4"/>
    <property type="match status" value="1"/>
</dbReference>
<comment type="similarity">
    <text evidence="3 8">Belongs to the histone H4 family.</text>
</comment>
<dbReference type="VEuPathDB" id="FungiDB:BO97DRAFT_422915"/>
<dbReference type="AlphaFoldDB" id="A0A395I221"/>
<keyword evidence="7 8" id="KW-0544">Nucleosome core</keyword>
<dbReference type="InterPro" id="IPR001951">
    <property type="entry name" value="Histone_H4"/>
</dbReference>
<dbReference type="InterPro" id="IPR009072">
    <property type="entry name" value="Histone-fold"/>
</dbReference>
<accession>A0A395I221</accession>
<evidence type="ECO:0000256" key="5">
    <source>
        <dbReference type="ARBA" id="ARBA00023125"/>
    </source>
</evidence>
<protein>
    <recommendedName>
        <fullName evidence="8">Histone H4</fullName>
    </recommendedName>
</protein>
<evidence type="ECO:0000256" key="8">
    <source>
        <dbReference type="RuleBase" id="RU000528"/>
    </source>
</evidence>
<dbReference type="Gene3D" id="1.10.20.10">
    <property type="entry name" value="Histone, subunit A"/>
    <property type="match status" value="1"/>
</dbReference>